<gene>
    <name evidence="3" type="ORF">HYPSUDRAFT_150210</name>
</gene>
<dbReference type="EMBL" id="KN817674">
    <property type="protein sequence ID" value="KJA14565.1"/>
    <property type="molecule type" value="Genomic_DNA"/>
</dbReference>
<organism evidence="3 4">
    <name type="scientific">Hypholoma sublateritium (strain FD-334 SS-4)</name>
    <dbReference type="NCBI Taxonomy" id="945553"/>
    <lineage>
        <taxon>Eukaryota</taxon>
        <taxon>Fungi</taxon>
        <taxon>Dikarya</taxon>
        <taxon>Basidiomycota</taxon>
        <taxon>Agaricomycotina</taxon>
        <taxon>Agaricomycetes</taxon>
        <taxon>Agaricomycetidae</taxon>
        <taxon>Agaricales</taxon>
        <taxon>Agaricineae</taxon>
        <taxon>Strophariaceae</taxon>
        <taxon>Hypholoma</taxon>
    </lineage>
</organism>
<proteinExistence type="predicted"/>
<dbReference type="OrthoDB" id="3267813at2759"/>
<evidence type="ECO:0000313" key="4">
    <source>
        <dbReference type="Proteomes" id="UP000054270"/>
    </source>
</evidence>
<dbReference type="STRING" id="945553.A0A0D2P1S3"/>
<feature type="compositionally biased region" description="Low complexity" evidence="1">
    <location>
        <begin position="235"/>
        <end position="269"/>
    </location>
</feature>
<evidence type="ECO:0008006" key="5">
    <source>
        <dbReference type="Google" id="ProtNLM"/>
    </source>
</evidence>
<accession>A0A0D2P1S3</accession>
<feature type="signal peptide" evidence="2">
    <location>
        <begin position="1"/>
        <end position="25"/>
    </location>
</feature>
<feature type="chain" id="PRO_5002248187" description="Ubiquitin 3 binding protein But2 C-terminal domain-containing protein" evidence="2">
    <location>
        <begin position="26"/>
        <end position="269"/>
    </location>
</feature>
<name>A0A0D2P1S3_HYPSF</name>
<evidence type="ECO:0000313" key="3">
    <source>
        <dbReference type="EMBL" id="KJA14565.1"/>
    </source>
</evidence>
<feature type="region of interest" description="Disordered" evidence="1">
    <location>
        <begin position="231"/>
        <end position="269"/>
    </location>
</feature>
<sequence>MPTSHCAYDTRLLVITLILLRGARAYTWSFKEAPSQCGQSTVAVAGNDGTPPFHILIAPFGPSPLPNGIETRQILDIPFTGNQSEVQFQLTYPTGSQFIAVVSDASGFASGGTGVATMVTNSTDNSCFDATSTVQFDFVFNIFPTVAQVVQCQNLRISTPNFLGIIPGGQSFVIPEGTITTDASTGTGFSYQANLRAGTTFLLMGGDVRGNGTGGSVTYIVALGNNDGSCLSNNSPSSTPGSPAGATSSSSSPSSTSGSSAGGSVPTET</sequence>
<protein>
    <recommendedName>
        <fullName evidence="5">Ubiquitin 3 binding protein But2 C-terminal domain-containing protein</fullName>
    </recommendedName>
</protein>
<evidence type="ECO:0000256" key="2">
    <source>
        <dbReference type="SAM" id="SignalP"/>
    </source>
</evidence>
<evidence type="ECO:0000256" key="1">
    <source>
        <dbReference type="SAM" id="MobiDB-lite"/>
    </source>
</evidence>
<keyword evidence="4" id="KW-1185">Reference proteome</keyword>
<dbReference type="Proteomes" id="UP000054270">
    <property type="component" value="Unassembled WGS sequence"/>
</dbReference>
<keyword evidence="2" id="KW-0732">Signal</keyword>
<reference evidence="4" key="1">
    <citation type="submission" date="2014-04" db="EMBL/GenBank/DDBJ databases">
        <title>Evolutionary Origins and Diversification of the Mycorrhizal Mutualists.</title>
        <authorList>
            <consortium name="DOE Joint Genome Institute"/>
            <consortium name="Mycorrhizal Genomics Consortium"/>
            <person name="Kohler A."/>
            <person name="Kuo A."/>
            <person name="Nagy L.G."/>
            <person name="Floudas D."/>
            <person name="Copeland A."/>
            <person name="Barry K.W."/>
            <person name="Cichocki N."/>
            <person name="Veneault-Fourrey C."/>
            <person name="LaButti K."/>
            <person name="Lindquist E.A."/>
            <person name="Lipzen A."/>
            <person name="Lundell T."/>
            <person name="Morin E."/>
            <person name="Murat C."/>
            <person name="Riley R."/>
            <person name="Ohm R."/>
            <person name="Sun H."/>
            <person name="Tunlid A."/>
            <person name="Henrissat B."/>
            <person name="Grigoriev I.V."/>
            <person name="Hibbett D.S."/>
            <person name="Martin F."/>
        </authorList>
    </citation>
    <scope>NUCLEOTIDE SEQUENCE [LARGE SCALE GENOMIC DNA]</scope>
    <source>
        <strain evidence="4">FD-334 SS-4</strain>
    </source>
</reference>
<dbReference type="AlphaFoldDB" id="A0A0D2P1S3"/>